<evidence type="ECO:0000313" key="2">
    <source>
        <dbReference type="EMBL" id="KAA1194235.1"/>
    </source>
</evidence>
<keyword evidence="1" id="KW-0472">Membrane</keyword>
<dbReference type="Proteomes" id="UP000323708">
    <property type="component" value="Unassembled WGS sequence"/>
</dbReference>
<dbReference type="InterPro" id="IPR008023">
    <property type="entry name" value="DUF748"/>
</dbReference>
<keyword evidence="1" id="KW-0812">Transmembrane</keyword>
<dbReference type="PANTHER" id="PTHR30441:SF8">
    <property type="entry name" value="DUF748 DOMAIN-CONTAINING PROTEIN"/>
    <property type="match status" value="1"/>
</dbReference>
<dbReference type="RefSeq" id="WP_149609704.1">
    <property type="nucleotide sequence ID" value="NZ_VTUX01000001.1"/>
</dbReference>
<proteinExistence type="predicted"/>
<reference evidence="2 3" key="1">
    <citation type="submission" date="2019-09" db="EMBL/GenBank/DDBJ databases">
        <authorList>
            <person name="Chen X.-Y."/>
        </authorList>
    </citation>
    <scope>NUCLEOTIDE SEQUENCE [LARGE SCALE GENOMIC DNA]</scope>
    <source>
        <strain evidence="2 3">NY5</strain>
    </source>
</reference>
<dbReference type="Pfam" id="PF05359">
    <property type="entry name" value="DUF748"/>
    <property type="match status" value="1"/>
</dbReference>
<gene>
    <name evidence="2" type="ORF">F0M18_02025</name>
</gene>
<organism evidence="2 3">
    <name type="scientific">Pseudohalioglobus sediminis</name>
    <dbReference type="NCBI Taxonomy" id="2606449"/>
    <lineage>
        <taxon>Bacteria</taxon>
        <taxon>Pseudomonadati</taxon>
        <taxon>Pseudomonadota</taxon>
        <taxon>Gammaproteobacteria</taxon>
        <taxon>Cellvibrionales</taxon>
        <taxon>Halieaceae</taxon>
        <taxon>Pseudohalioglobus</taxon>
    </lineage>
</organism>
<protein>
    <submittedName>
        <fullName evidence="2">DUF748 domain-containing protein</fullName>
    </submittedName>
</protein>
<keyword evidence="3" id="KW-1185">Reference proteome</keyword>
<dbReference type="PANTHER" id="PTHR30441">
    <property type="entry name" value="DUF748 DOMAIN-CONTAINING PROTEIN"/>
    <property type="match status" value="1"/>
</dbReference>
<dbReference type="EMBL" id="VTUX01000001">
    <property type="protein sequence ID" value="KAA1194235.1"/>
    <property type="molecule type" value="Genomic_DNA"/>
</dbReference>
<dbReference type="AlphaFoldDB" id="A0A5B0X6C8"/>
<evidence type="ECO:0000313" key="3">
    <source>
        <dbReference type="Proteomes" id="UP000323708"/>
    </source>
</evidence>
<evidence type="ECO:0000256" key="1">
    <source>
        <dbReference type="SAM" id="Phobius"/>
    </source>
</evidence>
<name>A0A5B0X6C8_9GAMM</name>
<feature type="transmembrane region" description="Helical" evidence="1">
    <location>
        <begin position="7"/>
        <end position="31"/>
    </location>
</feature>
<sequence>MGKVVRVLLAIYVAYVLVVVLLLMPAVNFMAPRYVEENYGRELRTDLILFNPFTFNAEIRGASLSEPDGSAFAGVDRANVDLSLASLTRPGVVLDGVGVRGLRLQLRRTDTDTYNFSDLLPPPSEDTAEASETTIPAITIDLLVFTAERIDISDEARDEPFQTHYDGIDIAVTDLSTVIEEGKPYRVLARDESGGELEWSGTVSIPQARSEGRLRVSDLSLVPLWRFAEPWLHFELRRGLLNVAGDYTVSWGDGLDYQVDNGRVSLLSLDIAPQAPDSLADTAVVMDQLEVAGISVNGAGQRVHISGVTVDGLNVAGWSEGEQVSLLHLFATDKLPATSPEPAADDDTPAWSASLDDFALQNSYVSWRSEYTDPPTVVLSPLTASASNIAWPPRDDSPLSLSLAVNDTTQLQISGALNLDSGAGEFSYQLQTLPLPWFNPNLPKALKATLTDGQLDVTGALSLAEFMPVLVEVDGAVTNFAGKIEGAEDAITRWDSVRWEALEVDLSERTVFMRKLLIHNYEGRVHIMKDGSINASKVWQEELGDRAEEIAHDLELDRPWQVNIPEILVTESAIDFMDESLPIPFRTVIGDVNGEITDISSAPGSNTSVDIKGSVDGYAPVTLNGTAAPFDEPPGLNLQLVFTGVDMVLLTPYSGTYAGREIERGLLNLDLAYSLDNNHLEGDNKILIDQLKLGEAVDSDKAVDLPLDLALALLTDMSGVIDLQIPVEGDVDNPEFALGSVIAGAVMNLITKAVTAPFALLGSLVGTEDDLQRVGIPSGSAELNDASKKKLGILYEALSQRPGLTLVISGQLNLDPDTRALQKAALEQELLDNGLSAQALAERNADYLQAVEKKYAALGADVGETSFNQRYEAVLASINISAEQLRQLTQARAVASKDYLVNELGMPADRAVIEQSAELDMEAQVFSGVVLDLEP</sequence>
<dbReference type="GO" id="GO:0005886">
    <property type="term" value="C:plasma membrane"/>
    <property type="evidence" value="ECO:0007669"/>
    <property type="project" value="TreeGrafter"/>
</dbReference>
<comment type="caution">
    <text evidence="2">The sequence shown here is derived from an EMBL/GenBank/DDBJ whole genome shotgun (WGS) entry which is preliminary data.</text>
</comment>
<dbReference type="InterPro" id="IPR052894">
    <property type="entry name" value="AsmA-related"/>
</dbReference>
<accession>A0A5B0X6C8</accession>
<keyword evidence="1" id="KW-1133">Transmembrane helix</keyword>
<dbReference type="GO" id="GO:0090313">
    <property type="term" value="P:regulation of protein targeting to membrane"/>
    <property type="evidence" value="ECO:0007669"/>
    <property type="project" value="TreeGrafter"/>
</dbReference>